<evidence type="ECO:0000256" key="1">
    <source>
        <dbReference type="ARBA" id="ARBA00004515"/>
    </source>
</evidence>
<evidence type="ECO:0000313" key="6">
    <source>
        <dbReference type="EMBL" id="GAL07405.1"/>
    </source>
</evidence>
<gene>
    <name evidence="6" type="ORF">JCM19237_3344</name>
</gene>
<dbReference type="GO" id="GO:0050660">
    <property type="term" value="F:flavin adenine dinucleotide binding"/>
    <property type="evidence" value="ECO:0007669"/>
    <property type="project" value="TreeGrafter"/>
</dbReference>
<dbReference type="EMBL" id="BBMN01000016">
    <property type="protein sequence ID" value="GAL07405.1"/>
    <property type="molecule type" value="Genomic_DNA"/>
</dbReference>
<sequence>MKTITTDIAVIGAGGAGLRTAIAAAEANPDLEIALISKVYPMRSHTVAAEGGSAAVIKDEDS</sequence>
<evidence type="ECO:0000256" key="2">
    <source>
        <dbReference type="ARBA" id="ARBA00022630"/>
    </source>
</evidence>
<comment type="subcellular location">
    <subcellularLocation>
        <location evidence="1">Cell inner membrane</location>
        <topology evidence="1">Peripheral membrane protein</topology>
        <orientation evidence="1">Cytoplasmic side</orientation>
    </subcellularLocation>
</comment>
<dbReference type="InterPro" id="IPR030664">
    <property type="entry name" value="SdhA/FrdA/AprA"/>
</dbReference>
<dbReference type="GO" id="GO:0008177">
    <property type="term" value="F:succinate dehydrogenase (quinone) activity"/>
    <property type="evidence" value="ECO:0007669"/>
    <property type="project" value="UniProtKB-EC"/>
</dbReference>
<dbReference type="InterPro" id="IPR036188">
    <property type="entry name" value="FAD/NAD-bd_sf"/>
</dbReference>
<dbReference type="InterPro" id="IPR003953">
    <property type="entry name" value="FAD-dep_OxRdtase_2_FAD-bd"/>
</dbReference>
<accession>A0A090QW40</accession>
<keyword evidence="2" id="KW-0285">Flavoprotein</keyword>
<dbReference type="AlphaFoldDB" id="A0A090QW40"/>
<dbReference type="InterPro" id="IPR003952">
    <property type="entry name" value="FRD_SDH_FAD_BS"/>
</dbReference>
<evidence type="ECO:0000259" key="5">
    <source>
        <dbReference type="Pfam" id="PF00890"/>
    </source>
</evidence>
<comment type="catalytic activity">
    <reaction evidence="4">
        <text>a quinone + succinate = fumarate + a quinol</text>
        <dbReference type="Rhea" id="RHEA:40523"/>
        <dbReference type="ChEBI" id="CHEBI:24646"/>
        <dbReference type="ChEBI" id="CHEBI:29806"/>
        <dbReference type="ChEBI" id="CHEBI:30031"/>
        <dbReference type="ChEBI" id="CHEBI:132124"/>
        <dbReference type="EC" id="1.3.5.1"/>
    </reaction>
</comment>
<dbReference type="GO" id="GO:0005886">
    <property type="term" value="C:plasma membrane"/>
    <property type="evidence" value="ECO:0007669"/>
    <property type="project" value="UniProtKB-SubCell"/>
</dbReference>
<organism evidence="6 7">
    <name type="scientific">Photobacterium aphoticum</name>
    <dbReference type="NCBI Taxonomy" id="754436"/>
    <lineage>
        <taxon>Bacteria</taxon>
        <taxon>Pseudomonadati</taxon>
        <taxon>Pseudomonadota</taxon>
        <taxon>Gammaproteobacteria</taxon>
        <taxon>Vibrionales</taxon>
        <taxon>Vibrionaceae</taxon>
        <taxon>Photobacterium</taxon>
    </lineage>
</organism>
<comment type="caution">
    <text evidence="6">The sequence shown here is derived from an EMBL/GenBank/DDBJ whole genome shotgun (WGS) entry which is preliminary data.</text>
</comment>
<dbReference type="GO" id="GO:0009055">
    <property type="term" value="F:electron transfer activity"/>
    <property type="evidence" value="ECO:0007669"/>
    <property type="project" value="TreeGrafter"/>
</dbReference>
<dbReference type="GO" id="GO:0009061">
    <property type="term" value="P:anaerobic respiration"/>
    <property type="evidence" value="ECO:0007669"/>
    <property type="project" value="TreeGrafter"/>
</dbReference>
<dbReference type="GO" id="GO:0006113">
    <property type="term" value="P:fermentation"/>
    <property type="evidence" value="ECO:0007669"/>
    <property type="project" value="TreeGrafter"/>
</dbReference>
<dbReference type="SUPFAM" id="SSF51905">
    <property type="entry name" value="FAD/NAD(P)-binding domain"/>
    <property type="match status" value="1"/>
</dbReference>
<evidence type="ECO:0000256" key="3">
    <source>
        <dbReference type="ARBA" id="ARBA00023002"/>
    </source>
</evidence>
<reference evidence="6 7" key="1">
    <citation type="journal article" date="2014" name="Genome Announc.">
        <title>Draft Genome Sequences of Two Vibrionaceae Species, Vibrio ponticus C121 and Photobacterium aphoticum C119, Isolated as Coral Reef Microbiota.</title>
        <authorList>
            <person name="Al-saari N."/>
            <person name="Meirelles P.M."/>
            <person name="Mino S."/>
            <person name="Suda W."/>
            <person name="Oshima K."/>
            <person name="Hattori M."/>
            <person name="Ohkuma M."/>
            <person name="Thompson F.L."/>
            <person name="Gomez-Gil B."/>
            <person name="Sawabe T."/>
            <person name="Sawabe T."/>
        </authorList>
    </citation>
    <scope>NUCLEOTIDE SEQUENCE [LARGE SCALE GENOMIC DNA]</scope>
    <source>
        <strain evidence="6 7">JCM 19237</strain>
    </source>
</reference>
<dbReference type="Pfam" id="PF00890">
    <property type="entry name" value="FAD_binding_2"/>
    <property type="match status" value="1"/>
</dbReference>
<dbReference type="PANTHER" id="PTHR11632:SF82">
    <property type="entry name" value="FUMARATE REDUCTASE FLAVOPROTEIN SUBUNIT"/>
    <property type="match status" value="1"/>
</dbReference>
<name>A0A090QW40_9GAMM</name>
<dbReference type="eggNOG" id="COG1053">
    <property type="taxonomic scope" value="Bacteria"/>
</dbReference>
<dbReference type="Gene3D" id="3.50.50.60">
    <property type="entry name" value="FAD/NAD(P)-binding domain"/>
    <property type="match status" value="1"/>
</dbReference>
<dbReference type="Proteomes" id="UP000029227">
    <property type="component" value="Unassembled WGS sequence"/>
</dbReference>
<evidence type="ECO:0000256" key="4">
    <source>
        <dbReference type="ARBA" id="ARBA00049220"/>
    </source>
</evidence>
<proteinExistence type="predicted"/>
<evidence type="ECO:0000313" key="7">
    <source>
        <dbReference type="Proteomes" id="UP000029227"/>
    </source>
</evidence>
<feature type="domain" description="FAD-dependent oxidoreductase 2 FAD-binding" evidence="5">
    <location>
        <begin position="7"/>
        <end position="60"/>
    </location>
</feature>
<dbReference type="STRING" id="754436.JCM19237_3344"/>
<dbReference type="PANTHER" id="PTHR11632">
    <property type="entry name" value="SUCCINATE DEHYDROGENASE 2 FLAVOPROTEIN SUBUNIT"/>
    <property type="match status" value="1"/>
</dbReference>
<dbReference type="PROSITE" id="PS00504">
    <property type="entry name" value="FRD_SDH_FAD_BINDING"/>
    <property type="match status" value="1"/>
</dbReference>
<protein>
    <submittedName>
        <fullName evidence="6">Succinate dehydrogenase flavoprotein subunit</fullName>
    </submittedName>
</protein>
<keyword evidence="3" id="KW-0560">Oxidoreductase</keyword>